<accession>A0A3P7IMH6</accession>
<dbReference type="AlphaFoldDB" id="A0A3P7IMH6"/>
<protein>
    <submittedName>
        <fullName evidence="2">Uncharacterized protein</fullName>
    </submittedName>
</protein>
<proteinExistence type="predicted"/>
<dbReference type="Proteomes" id="UP000270094">
    <property type="component" value="Unassembled WGS sequence"/>
</dbReference>
<reference evidence="2 3" key="1">
    <citation type="submission" date="2018-11" db="EMBL/GenBank/DDBJ databases">
        <authorList>
            <consortium name="Pathogen Informatics"/>
        </authorList>
    </citation>
    <scope>NUCLEOTIDE SEQUENCE [LARGE SCALE GENOMIC DNA]</scope>
</reference>
<dbReference type="EMBL" id="UYYB01007703">
    <property type="protein sequence ID" value="VDM68119.1"/>
    <property type="molecule type" value="Genomic_DNA"/>
</dbReference>
<evidence type="ECO:0000313" key="3">
    <source>
        <dbReference type="Proteomes" id="UP000270094"/>
    </source>
</evidence>
<feature type="region of interest" description="Disordered" evidence="1">
    <location>
        <begin position="1"/>
        <end position="25"/>
    </location>
</feature>
<dbReference type="OrthoDB" id="10002367at2759"/>
<organism evidence="2 3">
    <name type="scientific">Strongylus vulgaris</name>
    <name type="common">Blood worm</name>
    <dbReference type="NCBI Taxonomy" id="40348"/>
    <lineage>
        <taxon>Eukaryota</taxon>
        <taxon>Metazoa</taxon>
        <taxon>Ecdysozoa</taxon>
        <taxon>Nematoda</taxon>
        <taxon>Chromadorea</taxon>
        <taxon>Rhabditida</taxon>
        <taxon>Rhabditina</taxon>
        <taxon>Rhabditomorpha</taxon>
        <taxon>Strongyloidea</taxon>
        <taxon>Strongylidae</taxon>
        <taxon>Strongylus</taxon>
    </lineage>
</organism>
<gene>
    <name evidence="2" type="ORF">SVUK_LOCUS3117</name>
</gene>
<evidence type="ECO:0000256" key="1">
    <source>
        <dbReference type="SAM" id="MobiDB-lite"/>
    </source>
</evidence>
<keyword evidence="3" id="KW-1185">Reference proteome</keyword>
<sequence length="93" mass="10594">MTDPFSPDFDPTAALQRSPEGDEQDIHGSIEDFEKAFVAEQPEVARLICELDRPSGAKSKKQEKRERVARLEDMTVSGRKLFEKRVRPQDSFA</sequence>
<name>A0A3P7IMH6_STRVU</name>
<evidence type="ECO:0000313" key="2">
    <source>
        <dbReference type="EMBL" id="VDM68119.1"/>
    </source>
</evidence>